<keyword evidence="5" id="KW-1185">Reference proteome</keyword>
<dbReference type="Gene3D" id="2.60.40.680">
    <property type="match status" value="1"/>
</dbReference>
<evidence type="ECO:0000256" key="1">
    <source>
        <dbReference type="SAM" id="SignalP"/>
    </source>
</evidence>
<feature type="chain" id="PRO_5046981979" evidence="1">
    <location>
        <begin position="26"/>
        <end position="739"/>
    </location>
</feature>
<gene>
    <name evidence="4" type="ORF">Q5Y73_18785</name>
</gene>
<dbReference type="InterPro" id="IPR036439">
    <property type="entry name" value="Dockerin_dom_sf"/>
</dbReference>
<dbReference type="Gene3D" id="1.10.1330.10">
    <property type="entry name" value="Dockerin domain"/>
    <property type="match status" value="1"/>
</dbReference>
<dbReference type="Pfam" id="PF00963">
    <property type="entry name" value="Cohesin"/>
    <property type="match status" value="1"/>
</dbReference>
<keyword evidence="1" id="KW-0732">Signal</keyword>
<evidence type="ECO:0000259" key="2">
    <source>
        <dbReference type="Pfam" id="PF00963"/>
    </source>
</evidence>
<feature type="domain" description="DUF4073" evidence="3">
    <location>
        <begin position="260"/>
        <end position="310"/>
    </location>
</feature>
<feature type="signal peptide" evidence="1">
    <location>
        <begin position="1"/>
        <end position="25"/>
    </location>
</feature>
<dbReference type="InterPro" id="IPR025142">
    <property type="entry name" value="DUF4073"/>
</dbReference>
<evidence type="ECO:0000259" key="3">
    <source>
        <dbReference type="Pfam" id="PF13285"/>
    </source>
</evidence>
<evidence type="ECO:0000313" key="4">
    <source>
        <dbReference type="EMBL" id="MDP5276149.1"/>
    </source>
</evidence>
<feature type="domain" description="Cohesin" evidence="2">
    <location>
        <begin position="565"/>
        <end position="665"/>
    </location>
</feature>
<accession>A0ABT9J5C4</accession>
<dbReference type="PROSITE" id="PS00018">
    <property type="entry name" value="EF_HAND_1"/>
    <property type="match status" value="1"/>
</dbReference>
<dbReference type="PROSITE" id="PS51257">
    <property type="entry name" value="PROKAR_LIPOPROTEIN"/>
    <property type="match status" value="1"/>
</dbReference>
<comment type="caution">
    <text evidence="4">The sequence shown here is derived from an EMBL/GenBank/DDBJ whole genome shotgun (WGS) entry which is preliminary data.</text>
</comment>
<dbReference type="Pfam" id="PF13285">
    <property type="entry name" value="DUF4073"/>
    <property type="match status" value="3"/>
</dbReference>
<protein>
    <submittedName>
        <fullName evidence="4">DUF4073 domain-containing protein</fullName>
    </submittedName>
</protein>
<evidence type="ECO:0000313" key="5">
    <source>
        <dbReference type="Proteomes" id="UP001231941"/>
    </source>
</evidence>
<dbReference type="CDD" id="cd08547">
    <property type="entry name" value="Type_II_cohesin"/>
    <property type="match status" value="1"/>
</dbReference>
<dbReference type="InterPro" id="IPR018247">
    <property type="entry name" value="EF_Hand_1_Ca_BS"/>
</dbReference>
<feature type="domain" description="DUF4073" evidence="3">
    <location>
        <begin position="176"/>
        <end position="231"/>
    </location>
</feature>
<proteinExistence type="predicted"/>
<dbReference type="InterPro" id="IPR002105">
    <property type="entry name" value="Dockerin_1_rpt"/>
</dbReference>
<feature type="domain" description="DUF4073" evidence="3">
    <location>
        <begin position="339"/>
        <end position="389"/>
    </location>
</feature>
<dbReference type="EMBL" id="JAVAMP010000012">
    <property type="protein sequence ID" value="MDP5276149.1"/>
    <property type="molecule type" value="Genomic_DNA"/>
</dbReference>
<reference evidence="4 5" key="1">
    <citation type="submission" date="2023-08" db="EMBL/GenBank/DDBJ databases">
        <authorList>
            <person name="Park J.-S."/>
        </authorList>
    </citation>
    <scope>NUCLEOTIDE SEQUENCE [LARGE SCALE GENOMIC DNA]</scope>
    <source>
        <strain evidence="4 5">2205SS18-9</strain>
    </source>
</reference>
<dbReference type="Pfam" id="PF00404">
    <property type="entry name" value="Dockerin_1"/>
    <property type="match status" value="1"/>
</dbReference>
<dbReference type="InterPro" id="IPR002102">
    <property type="entry name" value="Cohesin_dom"/>
</dbReference>
<dbReference type="Proteomes" id="UP001231941">
    <property type="component" value="Unassembled WGS sequence"/>
</dbReference>
<name>A0ABT9J5C4_9BACL</name>
<dbReference type="SUPFAM" id="SSF49384">
    <property type="entry name" value="Carbohydrate-binding domain"/>
    <property type="match status" value="1"/>
</dbReference>
<sequence>MKKSIVSFCFTILISCMGLLNLVQAETISGWEEGILTSQDRFYKYINEERRSVYTVTDDDLDTDNYLTSSLYFLIDYEEGVQHSPLDISDMRIYATSLNIGTIPDSFALEISFFDVDGNELSTVIFDHTDPRWNGERFAINVENVNSIRFTNLVSNFHAGNHLMYLNEVQFYGEEHVTNSAPEVSADDENNTIVGIDNPMEYKVDEEQDYTVYDGTLPDLSGDHTVYVRVTAVEGISQASEATVLAFTVDEIPELPIPSTPAVSADDENNTIVGIDDTMEYKVDEEQDYTVYDGTLPDLSGDHTVYVRVTAVEGISQASEATVLAFTADEIPELPIPSTPAVSADDENNTIVGIDDTMEYKVDEEQDYTVYDGTLPNLSGDHTVYVRVTAVEGVSQASEATILTFTENISESYVPAIEEIESLTYDINLTPYWVVYEDDNGIKTIMYFSELIEFDSRKGYLSITKSDASFIYGDRWKNDPNDPETGWYQSISGLGGTSEDSTKGIKRSSSDTWELSWATEDYVNNQIRASSHDIVSNNGDGTVYYVSENLSLEIVSDKNVVVSSEEFTVEVWLEHGSDIYAEDFSLTYDDTLFEFVSATTTEGLNLYHQEHNAGHLRYIIASKGRDYGINENAVLVQLTFRARELEGNGTFVIDNGIVADKDGNEFTPVRSGSGITVYIVRNADVNNDGRYSLADLAIASYDMNVPFGEIIDEDSDVNHDGEINELDLSEVVSAILSAD</sequence>
<dbReference type="InterPro" id="IPR008965">
    <property type="entry name" value="CBM2/CBM3_carb-bd_dom_sf"/>
</dbReference>
<organism evidence="4 5">
    <name type="scientific">Chengkuizengella axinellae</name>
    <dbReference type="NCBI Taxonomy" id="3064388"/>
    <lineage>
        <taxon>Bacteria</taxon>
        <taxon>Bacillati</taxon>
        <taxon>Bacillota</taxon>
        <taxon>Bacilli</taxon>
        <taxon>Bacillales</taxon>
        <taxon>Paenibacillaceae</taxon>
        <taxon>Chengkuizengella</taxon>
    </lineage>
</organism>
<dbReference type="RefSeq" id="WP_305993460.1">
    <property type="nucleotide sequence ID" value="NZ_JAVAMP010000012.1"/>
</dbReference>